<organism evidence="1 2">
    <name type="scientific">Candidatus Daviesbacteria bacterium GW2011_GWF2_38_6</name>
    <dbReference type="NCBI Taxonomy" id="1618432"/>
    <lineage>
        <taxon>Bacteria</taxon>
        <taxon>Candidatus Daviesiibacteriota</taxon>
    </lineage>
</organism>
<protein>
    <submittedName>
        <fullName evidence="1">Uncharacterized protein</fullName>
    </submittedName>
</protein>
<sequence>MLTELKELIPGLPDRYSPRSPGEGLLEERLSWQRGGVLAQVDISSSDRTIYSMLNCSLLPTQDKAYVRDILEINSQDPELRKSVRYILEAAETIRTRRKMRERQNPRGVSLEDVLAPFSSREKRLIVTSLAGVQLTDGCTVGCAWCGFEAKRRVTKAFDLESLKHFSGSYGRGMKHGFLYFASDPFDWVDGEYTFTDVHSVWSKNTRSFSYVSTAVPEGAEFSVIRFIETTFQLDELNRLDNLAFPSLAQQIRLSRTDRNAARIEHMLNILRIRGVSENFIRKIFVLDLSEAVQAIGYFIGQAGQGVLNVKDNIGIMCMDGVVISPDKGVRAMTMEVPTKKSPMGIREWAITPGDMTVPGLCYRERYSGALWTVRGKLVPFALLPPVELLHIRNGRIIAEETIQSVGRDALTFALISQDLRELTSLLLEEREGFLKSFSNGAEDVAVQVTALREEFVKRADEVAADRVVGGVHYPTDIAAGKAFGDDFHTRLLQSPAYLKDVERMKKLLLK</sequence>
<dbReference type="InterPro" id="IPR036938">
    <property type="entry name" value="PAP2/HPO_sf"/>
</dbReference>
<accession>A0A0G0KHS5</accession>
<gene>
    <name evidence="1" type="ORF">US99_C0001G0018</name>
</gene>
<dbReference type="AlphaFoldDB" id="A0A0G0KHS5"/>
<reference evidence="1 2" key="1">
    <citation type="journal article" date="2015" name="Nature">
        <title>rRNA introns, odd ribosomes, and small enigmatic genomes across a large radiation of phyla.</title>
        <authorList>
            <person name="Brown C.T."/>
            <person name="Hug L.A."/>
            <person name="Thomas B.C."/>
            <person name="Sharon I."/>
            <person name="Castelle C.J."/>
            <person name="Singh A."/>
            <person name="Wilkins M.J."/>
            <person name="Williams K.H."/>
            <person name="Banfield J.F."/>
        </authorList>
    </citation>
    <scope>NUCLEOTIDE SEQUENCE [LARGE SCALE GENOMIC DNA]</scope>
</reference>
<comment type="caution">
    <text evidence="1">The sequence shown here is derived from an EMBL/GenBank/DDBJ whole genome shotgun (WGS) entry which is preliminary data.</text>
</comment>
<dbReference type="EMBL" id="LBVC01000001">
    <property type="protein sequence ID" value="KKQ79163.1"/>
    <property type="molecule type" value="Genomic_DNA"/>
</dbReference>
<evidence type="ECO:0000313" key="1">
    <source>
        <dbReference type="EMBL" id="KKQ79163.1"/>
    </source>
</evidence>
<dbReference type="SUPFAM" id="SSF48317">
    <property type="entry name" value="Acid phosphatase/Vanadium-dependent haloperoxidase"/>
    <property type="match status" value="1"/>
</dbReference>
<dbReference type="Proteomes" id="UP000034324">
    <property type="component" value="Unassembled WGS sequence"/>
</dbReference>
<dbReference type="Gene3D" id="1.20.144.10">
    <property type="entry name" value="Phosphatidic acid phosphatase type 2/haloperoxidase"/>
    <property type="match status" value="1"/>
</dbReference>
<proteinExistence type="predicted"/>
<evidence type="ECO:0000313" key="2">
    <source>
        <dbReference type="Proteomes" id="UP000034324"/>
    </source>
</evidence>
<name>A0A0G0KHS5_9BACT</name>